<dbReference type="Proteomes" id="UP000053236">
    <property type="component" value="Unassembled WGS sequence"/>
</dbReference>
<organism evidence="2">
    <name type="scientific">Phytophthora nicotianae</name>
    <name type="common">Potato buckeye rot agent</name>
    <name type="synonym">Phytophthora parasitica</name>
    <dbReference type="NCBI Taxonomy" id="4792"/>
    <lineage>
        <taxon>Eukaryota</taxon>
        <taxon>Sar</taxon>
        <taxon>Stramenopiles</taxon>
        <taxon>Oomycota</taxon>
        <taxon>Peronosporomycetes</taxon>
        <taxon>Peronosporales</taxon>
        <taxon>Peronosporaceae</taxon>
        <taxon>Phytophthora</taxon>
    </lineage>
</organism>
<evidence type="ECO:0000256" key="1">
    <source>
        <dbReference type="SAM" id="MobiDB-lite"/>
    </source>
</evidence>
<dbReference type="AlphaFoldDB" id="W2GDC1"/>
<name>W2GDC1_PHYNI</name>
<protein>
    <submittedName>
        <fullName evidence="2">Uncharacterized protein</fullName>
    </submittedName>
</protein>
<reference evidence="2" key="1">
    <citation type="submission" date="2013-11" db="EMBL/GenBank/DDBJ databases">
        <title>The Genome Sequence of Phytophthora parasitica CJ02B3.</title>
        <authorList>
            <consortium name="The Broad Institute Genomics Platform"/>
            <person name="Russ C."/>
            <person name="Tyler B."/>
            <person name="Panabieres F."/>
            <person name="Shan W."/>
            <person name="Tripathy S."/>
            <person name="Grunwald N."/>
            <person name="Machado M."/>
            <person name="Johnson C.S."/>
            <person name="Arredondo F."/>
            <person name="Hong C."/>
            <person name="Coffey M."/>
            <person name="Young S.K."/>
            <person name="Zeng Q."/>
            <person name="Gargeya S."/>
            <person name="Fitzgerald M."/>
            <person name="Abouelleil A."/>
            <person name="Alvarado L."/>
            <person name="Chapman S.B."/>
            <person name="Gainer-Dewar J."/>
            <person name="Goldberg J."/>
            <person name="Griggs A."/>
            <person name="Gujja S."/>
            <person name="Hansen M."/>
            <person name="Howarth C."/>
            <person name="Imamovic A."/>
            <person name="Ireland A."/>
            <person name="Larimer J."/>
            <person name="McCowan C."/>
            <person name="Murphy C."/>
            <person name="Pearson M."/>
            <person name="Poon T.W."/>
            <person name="Priest M."/>
            <person name="Roberts A."/>
            <person name="Saif S."/>
            <person name="Shea T."/>
            <person name="Sykes S."/>
            <person name="Wortman J."/>
            <person name="Nusbaum C."/>
            <person name="Birren B."/>
        </authorList>
    </citation>
    <scope>NUCLEOTIDE SEQUENCE [LARGE SCALE GENOMIC DNA]</scope>
    <source>
        <strain evidence="2">CJ02B3</strain>
    </source>
</reference>
<feature type="region of interest" description="Disordered" evidence="1">
    <location>
        <begin position="1"/>
        <end position="24"/>
    </location>
</feature>
<sequence>MVSSRPEASNKVKSCEGPSAGPNKWAIMPSGVVTAWYFTACMRLYPLYIALCSKLSPGRQIGQTDTELKLLSDRPNFFLSSHQRDG</sequence>
<evidence type="ECO:0000313" key="2">
    <source>
        <dbReference type="EMBL" id="ETK80226.1"/>
    </source>
</evidence>
<dbReference type="EMBL" id="KI687742">
    <property type="protein sequence ID" value="ETK80226.1"/>
    <property type="molecule type" value="Genomic_DNA"/>
</dbReference>
<gene>
    <name evidence="2" type="ORF">L915_14029</name>
</gene>
<accession>W2GDC1</accession>
<proteinExistence type="predicted"/>